<dbReference type="InterPro" id="IPR023393">
    <property type="entry name" value="START-like_dom_sf"/>
</dbReference>
<dbReference type="SUPFAM" id="SSF55961">
    <property type="entry name" value="Bet v1-like"/>
    <property type="match status" value="2"/>
</dbReference>
<geneLocation type="plasmid" evidence="1 2">
    <name>unnamed1</name>
</geneLocation>
<keyword evidence="1" id="KW-0614">Plasmid</keyword>
<dbReference type="EMBL" id="CP061282">
    <property type="protein sequence ID" value="QNS09179.1"/>
    <property type="molecule type" value="Genomic_DNA"/>
</dbReference>
<evidence type="ECO:0000313" key="2">
    <source>
        <dbReference type="Proteomes" id="UP000516428"/>
    </source>
</evidence>
<name>A0A7H1BKC4_9ACTN</name>
<sequence length="323" mass="35948">MVNEQRDGRVHRTVHEAETDAPADVVYRLIADTSRWPLYLPPNVQVEQLESTGDTERLRMWATANGQVKSWTSRRVLDPVARRIEFRQEVPAAPVETVGGTWIVTELGPERSLLTLLHDFTVADDRREDVEWVERAIDTNSRAELGNLCALAAGWARLDERVVVFEDSVHVDGPAERVYDFLHRADLWPERLPHVDRLELTEDEPGVQVMTMDTRTADGSAHTTESVRVCFPEDLRIVYKQTATPALMTAHTGCWTVRPADGGGLTVTSQHSVVLCEEAVEGALGAGVDLAQARRHVREALGRNSGATLHHAKQFAESAALSR</sequence>
<organism evidence="1 2">
    <name type="scientific">Streptomyces xanthii</name>
    <dbReference type="NCBI Taxonomy" id="2768069"/>
    <lineage>
        <taxon>Bacteria</taxon>
        <taxon>Bacillati</taxon>
        <taxon>Actinomycetota</taxon>
        <taxon>Actinomycetes</taxon>
        <taxon>Kitasatosporales</taxon>
        <taxon>Streptomycetaceae</taxon>
        <taxon>Streptomyces</taxon>
    </lineage>
</organism>
<evidence type="ECO:0000313" key="1">
    <source>
        <dbReference type="EMBL" id="QNS09179.1"/>
    </source>
</evidence>
<reference evidence="1 2" key="1">
    <citation type="submission" date="2020-09" db="EMBL/GenBank/DDBJ databases">
        <title>A novel species.</title>
        <authorList>
            <person name="Gao J."/>
        </authorList>
    </citation>
    <scope>NUCLEOTIDE SEQUENCE [LARGE SCALE GENOMIC DNA]</scope>
    <source>
        <strain evidence="1 2">CRXT-Y-14</strain>
        <plasmid evidence="1 2">unnamed1</plasmid>
    </source>
</reference>
<gene>
    <name evidence="1" type="ORF">IAG42_36050</name>
</gene>
<dbReference type="Gene3D" id="3.30.530.20">
    <property type="match status" value="2"/>
</dbReference>
<dbReference type="CDD" id="cd08861">
    <property type="entry name" value="OtcD1_ARO-CYC_like"/>
    <property type="match status" value="2"/>
</dbReference>
<dbReference type="Pfam" id="PF10604">
    <property type="entry name" value="Polyketide_cyc2"/>
    <property type="match status" value="2"/>
</dbReference>
<dbReference type="AlphaFoldDB" id="A0A7H1BKC4"/>
<dbReference type="Proteomes" id="UP000516428">
    <property type="component" value="Plasmid unnamed1"/>
</dbReference>
<accession>A0A7H1BKC4</accession>
<dbReference type="KEGG" id="sxn:IAG42_36050"/>
<dbReference type="RefSeq" id="WP_188341834.1">
    <property type="nucleotide sequence ID" value="NZ_CP061282.1"/>
</dbReference>
<dbReference type="InterPro" id="IPR019587">
    <property type="entry name" value="Polyketide_cyclase/dehydratase"/>
</dbReference>
<proteinExistence type="predicted"/>
<protein>
    <submittedName>
        <fullName evidence="1">Aromatase/cyclase</fullName>
    </submittedName>
</protein>
<keyword evidence="2" id="KW-1185">Reference proteome</keyword>